<feature type="coiled-coil region" evidence="1">
    <location>
        <begin position="249"/>
        <end position="294"/>
    </location>
</feature>
<proteinExistence type="predicted"/>
<dbReference type="InterPro" id="IPR049630">
    <property type="entry name" value="DYDC-like_DD"/>
</dbReference>
<dbReference type="Pfam" id="PF05186">
    <property type="entry name" value="Dpy-30"/>
    <property type="match status" value="1"/>
</dbReference>
<dbReference type="Gene3D" id="1.20.890.10">
    <property type="entry name" value="cAMP-dependent protein kinase regulatory subunit, dimerization-anchoring domain"/>
    <property type="match status" value="1"/>
</dbReference>
<keyword evidence="1" id="KW-0175">Coiled coil</keyword>
<accession>A0A2A4JQX9</accession>
<gene>
    <name evidence="2" type="ORF">B5V51_13361</name>
</gene>
<dbReference type="CDD" id="cd22966">
    <property type="entry name" value="DD_DYDC-like"/>
    <property type="match status" value="1"/>
</dbReference>
<dbReference type="EMBL" id="NWSH01000751">
    <property type="protein sequence ID" value="PCG74401.1"/>
    <property type="molecule type" value="Genomic_DNA"/>
</dbReference>
<sequence>MNKREGASFLFTITREIQKSFISPVILFTHNDFAKSIFSAYKNLRQALLDKAPAEKIAEIISSFHLKWLDDVLEIEQFNSKIKETPRDVILKAIDYTIECSRRRYSDLNQYIDKSKTTMSDEESQLMQSDLTLARDMQDVVINALLEKQQFISSQADETDYHVRIQDEVEELLHWLDVLNDNLGTEFCKVLNFKVPLATNDLTKTLKQIIDEVAADPRPEAQKVAELIHVKGRALTSAIRISSVNELEVTKIIEKIKGLEARINRLKGQHSSALMALKHKTLFLEERLESLENIKTAMKNLGKEPSELNANEKNTRIFNHLLPHRDRCRLVEKLIHLWNSAIVDHDHESIISILSVADFKETFSDEKGIFTVDKYGRKIYTGVKEGILYQLNENDILVPLKDDEKHVYFYDSCGRYYINDARERIYKDHDGASEYMLSKCGYLIKVQEVKDGIEYYYDWLGRYYINDEGRYIYCDENSTEEFEHDGLGNLVKIHTETFHYESCPTQPMTMEENIYLKQMVGEALKKCIAEVVLHQPRDPVTYLADRLIKYSDNIKAHEKHLQDERERFEQSQLIHVSKESSVNCSYADYETIDDNFMTYEHETDPSLTSY</sequence>
<comment type="caution">
    <text evidence="2">The sequence shown here is derived from an EMBL/GenBank/DDBJ whole genome shotgun (WGS) entry which is preliminary data.</text>
</comment>
<dbReference type="InterPro" id="IPR007858">
    <property type="entry name" value="Dpy-30_motif"/>
</dbReference>
<organism evidence="2">
    <name type="scientific">Heliothis virescens</name>
    <name type="common">Tobacco budworm moth</name>
    <dbReference type="NCBI Taxonomy" id="7102"/>
    <lineage>
        <taxon>Eukaryota</taxon>
        <taxon>Metazoa</taxon>
        <taxon>Ecdysozoa</taxon>
        <taxon>Arthropoda</taxon>
        <taxon>Hexapoda</taxon>
        <taxon>Insecta</taxon>
        <taxon>Pterygota</taxon>
        <taxon>Neoptera</taxon>
        <taxon>Endopterygota</taxon>
        <taxon>Lepidoptera</taxon>
        <taxon>Glossata</taxon>
        <taxon>Ditrysia</taxon>
        <taxon>Noctuoidea</taxon>
        <taxon>Noctuidae</taxon>
        <taxon>Heliothinae</taxon>
        <taxon>Heliothis</taxon>
    </lineage>
</organism>
<evidence type="ECO:0000256" key="1">
    <source>
        <dbReference type="SAM" id="Coils"/>
    </source>
</evidence>
<dbReference type="AlphaFoldDB" id="A0A2A4JQX9"/>
<reference evidence="2" key="1">
    <citation type="submission" date="2017-09" db="EMBL/GenBank/DDBJ databases">
        <title>Contemporary evolution of a Lepidopteran species, Heliothis virescens, in response to modern agricultural practices.</title>
        <authorList>
            <person name="Fritz M.L."/>
            <person name="Deyonke A.M."/>
            <person name="Papanicolaou A."/>
            <person name="Micinski S."/>
            <person name="Westbrook J."/>
            <person name="Gould F."/>
        </authorList>
    </citation>
    <scope>NUCLEOTIDE SEQUENCE [LARGE SCALE GENOMIC DNA]</scope>
    <source>
        <strain evidence="2">HvINT-</strain>
        <tissue evidence="2">Whole body</tissue>
    </source>
</reference>
<name>A0A2A4JQX9_HELVI</name>
<dbReference type="STRING" id="7102.A0A2A4JQX9"/>
<evidence type="ECO:0000313" key="2">
    <source>
        <dbReference type="EMBL" id="PCG74401.1"/>
    </source>
</evidence>
<protein>
    <submittedName>
        <fullName evidence="2">Uncharacterized protein</fullName>
    </submittedName>
</protein>